<evidence type="ECO:0000256" key="1">
    <source>
        <dbReference type="SAM" id="Coils"/>
    </source>
</evidence>
<feature type="coiled-coil region" evidence="1">
    <location>
        <begin position="29"/>
        <end position="63"/>
    </location>
</feature>
<feature type="transmembrane region" description="Helical" evidence="2">
    <location>
        <begin position="12"/>
        <end position="31"/>
    </location>
</feature>
<evidence type="ECO:0000256" key="2">
    <source>
        <dbReference type="SAM" id="Phobius"/>
    </source>
</evidence>
<keyword evidence="2" id="KW-0472">Membrane</keyword>
<keyword evidence="2" id="KW-0812">Transmembrane</keyword>
<gene>
    <name evidence="3" type="ORF">GQS40_01495</name>
</gene>
<dbReference type="AlphaFoldDB" id="A0A6L7A4Z7"/>
<keyword evidence="1" id="KW-0175">Coiled coil</keyword>
<dbReference type="Proteomes" id="UP000478636">
    <property type="component" value="Unassembled WGS sequence"/>
</dbReference>
<protein>
    <submittedName>
        <fullName evidence="3">Uncharacterized protein</fullName>
    </submittedName>
</protein>
<keyword evidence="2" id="KW-1133">Transmembrane helix</keyword>
<dbReference type="RefSeq" id="WP_081828931.1">
    <property type="nucleotide sequence ID" value="NZ_CP116456.1"/>
</dbReference>
<organism evidence="3 4">
    <name type="scientific">Leuconostoc lactis</name>
    <dbReference type="NCBI Taxonomy" id="1246"/>
    <lineage>
        <taxon>Bacteria</taxon>
        <taxon>Bacillati</taxon>
        <taxon>Bacillota</taxon>
        <taxon>Bacilli</taxon>
        <taxon>Lactobacillales</taxon>
        <taxon>Lactobacillaceae</taxon>
        <taxon>Leuconostoc</taxon>
    </lineage>
</organism>
<sequence length="70" mass="8280">MGRIVLHSRRSAFILGEALVTFGLLNGLLLLEYEQVTQYKQQVQRLEKRYQMAQQERLAAMKAWHTYEQP</sequence>
<evidence type="ECO:0000313" key="3">
    <source>
        <dbReference type="EMBL" id="MWN20636.1"/>
    </source>
</evidence>
<dbReference type="EMBL" id="WSZI01000008">
    <property type="protein sequence ID" value="MWN20636.1"/>
    <property type="molecule type" value="Genomic_DNA"/>
</dbReference>
<proteinExistence type="predicted"/>
<accession>A0A6L7A4Z7</accession>
<evidence type="ECO:0000313" key="4">
    <source>
        <dbReference type="Proteomes" id="UP000478636"/>
    </source>
</evidence>
<comment type="caution">
    <text evidence="3">The sequence shown here is derived from an EMBL/GenBank/DDBJ whole genome shotgun (WGS) entry which is preliminary data.</text>
</comment>
<reference evidence="3 4" key="1">
    <citation type="submission" date="2019-12" db="EMBL/GenBank/DDBJ databases">
        <title>Complete genome sequence of Leuconostoc lactis strain AVN1 provides insights into metabolic potential.</title>
        <authorList>
            <person name="Besrour N."/>
            <person name="Najjari A."/>
            <person name="Fhoula I."/>
            <person name="Jaballah S."/>
            <person name="Klibi N."/>
            <person name="Ouzari H.I."/>
        </authorList>
    </citation>
    <scope>NUCLEOTIDE SEQUENCE [LARGE SCALE GENOMIC DNA]</scope>
    <source>
        <strain evidence="3 4">AVN1</strain>
    </source>
</reference>
<name>A0A6L7A4Z7_LEULA</name>